<dbReference type="EMBL" id="PHRG01000003">
    <property type="protein sequence ID" value="PJO75312.1"/>
    <property type="molecule type" value="Genomic_DNA"/>
</dbReference>
<dbReference type="InterPro" id="IPR036282">
    <property type="entry name" value="Glutathione-S-Trfase_C_sf"/>
</dbReference>
<dbReference type="GO" id="GO:0004364">
    <property type="term" value="F:glutathione transferase activity"/>
    <property type="evidence" value="ECO:0007669"/>
    <property type="project" value="TreeGrafter"/>
</dbReference>
<dbReference type="SFLD" id="SFLDG00358">
    <property type="entry name" value="Main_(cytGST)"/>
    <property type="match status" value="1"/>
</dbReference>
<sequence length="217" mass="25209">MHTICLYIDKKRISPYAMSVYVALKEKGLNFQEKAVDLDLLEQQTVAYRHICPSGKVPCLLMDDFHLFESWAITEYLEDTFPAPEYPALYPQDSKARAKCRAVQALVKTDFMAIRQAMPSDAIFVPPKGLFIGSAELMQDIQHLLALTETLLNEYWLTEQWSIADFDLAFMLYRLRSHQIELPDKIQSYIQRNFQRASVQAWIMENEKLKLESAQIH</sequence>
<dbReference type="GO" id="GO:0016034">
    <property type="term" value="F:maleylacetoacetate isomerase activity"/>
    <property type="evidence" value="ECO:0007669"/>
    <property type="project" value="TreeGrafter"/>
</dbReference>
<name>A0A2H9YRN0_9GAMM</name>
<protein>
    <submittedName>
        <fullName evidence="2">Glutathione S-transferase</fullName>
    </submittedName>
</protein>
<keyword evidence="2" id="KW-0808">Transferase</keyword>
<dbReference type="Gene3D" id="1.20.1050.10">
    <property type="match status" value="1"/>
</dbReference>
<dbReference type="Proteomes" id="UP000243446">
    <property type="component" value="Unassembled WGS sequence"/>
</dbReference>
<dbReference type="GO" id="GO:0006749">
    <property type="term" value="P:glutathione metabolic process"/>
    <property type="evidence" value="ECO:0007669"/>
    <property type="project" value="TreeGrafter"/>
</dbReference>
<dbReference type="PANTHER" id="PTHR42673:SF21">
    <property type="entry name" value="GLUTATHIONE S-TRANSFERASE YFCF"/>
    <property type="match status" value="1"/>
</dbReference>
<dbReference type="PROSITE" id="PS50404">
    <property type="entry name" value="GST_NTER"/>
    <property type="match status" value="1"/>
</dbReference>
<feature type="domain" description="GST N-terminal" evidence="1">
    <location>
        <begin position="4"/>
        <end position="85"/>
    </location>
</feature>
<comment type="caution">
    <text evidence="2">The sequence shown here is derived from an EMBL/GenBank/DDBJ whole genome shotgun (WGS) entry which is preliminary data.</text>
</comment>
<dbReference type="SUPFAM" id="SSF47616">
    <property type="entry name" value="GST C-terminal domain-like"/>
    <property type="match status" value="1"/>
</dbReference>
<dbReference type="Pfam" id="PF14834">
    <property type="entry name" value="GST_C_4"/>
    <property type="match status" value="1"/>
</dbReference>
<dbReference type="NCBIfam" id="NF011693">
    <property type="entry name" value="PRK15113.1"/>
    <property type="match status" value="1"/>
</dbReference>
<accession>A0A2H9YRN0</accession>
<dbReference type="RefSeq" id="WP_100534967.1">
    <property type="nucleotide sequence ID" value="NZ_CBDBYO010000005.1"/>
</dbReference>
<dbReference type="Gene3D" id="3.40.30.10">
    <property type="entry name" value="Glutaredoxin"/>
    <property type="match status" value="1"/>
</dbReference>
<gene>
    <name evidence="2" type="ORF">CWI32_07200</name>
</gene>
<dbReference type="InterPro" id="IPR036249">
    <property type="entry name" value="Thioredoxin-like_sf"/>
</dbReference>
<evidence type="ECO:0000313" key="3">
    <source>
        <dbReference type="Proteomes" id="UP000243446"/>
    </source>
</evidence>
<dbReference type="AlphaFoldDB" id="A0A2H9YRN0"/>
<dbReference type="PANTHER" id="PTHR42673">
    <property type="entry name" value="MALEYLACETOACETATE ISOMERASE"/>
    <property type="match status" value="1"/>
</dbReference>
<dbReference type="SFLD" id="SFLDS00019">
    <property type="entry name" value="Glutathione_Transferase_(cytos"/>
    <property type="match status" value="1"/>
</dbReference>
<dbReference type="GeneID" id="97178071"/>
<dbReference type="InterPro" id="IPR034338">
    <property type="entry name" value="GST_4_C"/>
</dbReference>
<dbReference type="InterPro" id="IPR004045">
    <property type="entry name" value="Glutathione_S-Trfase_N"/>
</dbReference>
<dbReference type="InterPro" id="IPR040079">
    <property type="entry name" value="Glutathione_S-Trfase"/>
</dbReference>
<evidence type="ECO:0000259" key="1">
    <source>
        <dbReference type="PROSITE" id="PS50404"/>
    </source>
</evidence>
<evidence type="ECO:0000313" key="2">
    <source>
        <dbReference type="EMBL" id="PJO75312.1"/>
    </source>
</evidence>
<dbReference type="GO" id="GO:0006559">
    <property type="term" value="P:L-phenylalanine catabolic process"/>
    <property type="evidence" value="ECO:0007669"/>
    <property type="project" value="TreeGrafter"/>
</dbReference>
<dbReference type="CDD" id="cd00570">
    <property type="entry name" value="GST_N_family"/>
    <property type="match status" value="1"/>
</dbReference>
<dbReference type="Pfam" id="PF13409">
    <property type="entry name" value="GST_N_2"/>
    <property type="match status" value="1"/>
</dbReference>
<proteinExistence type="predicted"/>
<organism evidence="2 3">
    <name type="scientific">Acinetobacter pseudolwoffii</name>
    <dbReference type="NCBI Taxonomy" id="2053287"/>
    <lineage>
        <taxon>Bacteria</taxon>
        <taxon>Pseudomonadati</taxon>
        <taxon>Pseudomonadota</taxon>
        <taxon>Gammaproteobacteria</taxon>
        <taxon>Moraxellales</taxon>
        <taxon>Moraxellaceae</taxon>
        <taxon>Acinetobacter</taxon>
    </lineage>
</organism>
<reference evidence="2 3" key="1">
    <citation type="submission" date="2017-11" db="EMBL/GenBank/DDBJ databases">
        <title>Revising the taxonomy of the Acinetobacter lwoffii group: the description of Acinetobacter pseudolwoffii sp. nov. and emended description of Acinetobacter lwoffii.</title>
        <authorList>
            <person name="Nemec A."/>
            <person name="Radolfova-Krizova L."/>
        </authorList>
    </citation>
    <scope>NUCLEOTIDE SEQUENCE [LARGE SCALE GENOMIC DNA]</scope>
    <source>
        <strain evidence="2 3">ANC 5044</strain>
    </source>
</reference>
<dbReference type="SUPFAM" id="SSF52833">
    <property type="entry name" value="Thioredoxin-like"/>
    <property type="match status" value="1"/>
</dbReference>